<evidence type="ECO:0000259" key="4">
    <source>
        <dbReference type="Pfam" id="PF00891"/>
    </source>
</evidence>
<dbReference type="InterPro" id="IPR029063">
    <property type="entry name" value="SAM-dependent_MTases_sf"/>
</dbReference>
<dbReference type="AlphaFoldDB" id="A0A2T0GSE7"/>
<dbReference type="InterPro" id="IPR001077">
    <property type="entry name" value="COMT_C"/>
</dbReference>
<keyword evidence="1 6" id="KW-0489">Methyltransferase</keyword>
<sequence length="345" mass="37568">MFGVVIRMGNPVMDGGTAGRTLMGMADLLRPSAVRAAATLRLADHVAASSGNLEEMAERTGTRPELLDVLLRYLVDIGLFRRDASGQYGITDLGTPLLENSPESVRRHLSVDGLFGRADAALIGLTHTIRTGEPCHVATFGHGYWEAVNESPEFAEALQHADESGLSWDMETILESYNWSDVDSVVDVGGHNGTLLAELALRNPGLRGTLVDLTNVVEVARRKFSAQRLDDRCEAVVGSFFEPLPTGADVYLLSAILADWSDEQAVEILRRCAEAANPHGRVLLAEVNMPMHDAYLELWIRATMPAPVREVSELVALAERAGLRLTWEGPVTQVRSMLEFAPTTP</sequence>
<dbReference type="Proteomes" id="UP000239352">
    <property type="component" value="Unassembled WGS sequence"/>
</dbReference>
<keyword evidence="3" id="KW-0949">S-adenosyl-L-methionine</keyword>
<dbReference type="Pfam" id="PF00891">
    <property type="entry name" value="Methyltransf_2"/>
    <property type="match status" value="1"/>
</dbReference>
<dbReference type="SUPFAM" id="SSF46785">
    <property type="entry name" value="Winged helix' DNA-binding domain"/>
    <property type="match status" value="1"/>
</dbReference>
<comment type="caution">
    <text evidence="6">The sequence shown here is derived from an EMBL/GenBank/DDBJ whole genome shotgun (WGS) entry which is preliminary data.</text>
</comment>
<gene>
    <name evidence="6" type="ORF">CEP50_17525</name>
</gene>
<evidence type="ECO:0000313" key="6">
    <source>
        <dbReference type="EMBL" id="PRW62042.1"/>
    </source>
</evidence>
<evidence type="ECO:0000313" key="7">
    <source>
        <dbReference type="Proteomes" id="UP000239352"/>
    </source>
</evidence>
<organism evidence="6 7">
    <name type="scientific">Actinopolyspora mortivallis</name>
    <dbReference type="NCBI Taxonomy" id="33906"/>
    <lineage>
        <taxon>Bacteria</taxon>
        <taxon>Bacillati</taxon>
        <taxon>Actinomycetota</taxon>
        <taxon>Actinomycetes</taxon>
        <taxon>Actinopolysporales</taxon>
        <taxon>Actinopolysporaceae</taxon>
        <taxon>Actinopolyspora</taxon>
    </lineage>
</organism>
<dbReference type="Gene3D" id="3.40.50.150">
    <property type="entry name" value="Vaccinia Virus protein VP39"/>
    <property type="match status" value="1"/>
</dbReference>
<dbReference type="GO" id="GO:0008171">
    <property type="term" value="F:O-methyltransferase activity"/>
    <property type="evidence" value="ECO:0007669"/>
    <property type="project" value="InterPro"/>
</dbReference>
<keyword evidence="7" id="KW-1185">Reference proteome</keyword>
<dbReference type="InterPro" id="IPR036390">
    <property type="entry name" value="WH_DNA-bd_sf"/>
</dbReference>
<evidence type="ECO:0000259" key="5">
    <source>
        <dbReference type="Pfam" id="PF08100"/>
    </source>
</evidence>
<dbReference type="FunCoup" id="A0A2T0GSE7">
    <property type="interactions" value="34"/>
</dbReference>
<dbReference type="Gene3D" id="1.10.287.1350">
    <property type="match status" value="1"/>
</dbReference>
<dbReference type="GO" id="GO:0032259">
    <property type="term" value="P:methylation"/>
    <property type="evidence" value="ECO:0007669"/>
    <property type="project" value="UniProtKB-KW"/>
</dbReference>
<dbReference type="Pfam" id="PF08100">
    <property type="entry name" value="Dimerisation"/>
    <property type="match status" value="1"/>
</dbReference>
<evidence type="ECO:0000256" key="3">
    <source>
        <dbReference type="ARBA" id="ARBA00022691"/>
    </source>
</evidence>
<dbReference type="InterPro" id="IPR036388">
    <property type="entry name" value="WH-like_DNA-bd_sf"/>
</dbReference>
<dbReference type="SUPFAM" id="SSF53335">
    <property type="entry name" value="S-adenosyl-L-methionine-dependent methyltransferases"/>
    <property type="match status" value="1"/>
</dbReference>
<evidence type="ECO:0000256" key="2">
    <source>
        <dbReference type="ARBA" id="ARBA00022679"/>
    </source>
</evidence>
<feature type="domain" description="O-methyltransferase dimerisation" evidence="5">
    <location>
        <begin position="29"/>
        <end position="99"/>
    </location>
</feature>
<protein>
    <submittedName>
        <fullName evidence="6">Methyltransferase</fullName>
    </submittedName>
</protein>
<dbReference type="PANTHER" id="PTHR43712:SF2">
    <property type="entry name" value="O-METHYLTRANSFERASE CICE"/>
    <property type="match status" value="1"/>
</dbReference>
<dbReference type="PROSITE" id="PS51683">
    <property type="entry name" value="SAM_OMT_II"/>
    <property type="match status" value="1"/>
</dbReference>
<reference evidence="6 7" key="1">
    <citation type="submission" date="2018-03" db="EMBL/GenBank/DDBJ databases">
        <title>Actinopolyspora mortivallis from Sahara, screening for active biomolecules.</title>
        <authorList>
            <person name="Selama O."/>
            <person name="Wellington E.M.H."/>
            <person name="Hacene H."/>
        </authorList>
    </citation>
    <scope>NUCLEOTIDE SEQUENCE [LARGE SCALE GENOMIC DNA]</scope>
    <source>
        <strain evidence="6 7">M5A</strain>
    </source>
</reference>
<evidence type="ECO:0000256" key="1">
    <source>
        <dbReference type="ARBA" id="ARBA00022603"/>
    </source>
</evidence>
<feature type="domain" description="O-methyltransferase C-terminal" evidence="4">
    <location>
        <begin position="125"/>
        <end position="291"/>
    </location>
</feature>
<dbReference type="Gene3D" id="1.10.10.10">
    <property type="entry name" value="Winged helix-like DNA-binding domain superfamily/Winged helix DNA-binding domain"/>
    <property type="match status" value="1"/>
</dbReference>
<dbReference type="GO" id="GO:0046983">
    <property type="term" value="F:protein dimerization activity"/>
    <property type="evidence" value="ECO:0007669"/>
    <property type="project" value="InterPro"/>
</dbReference>
<dbReference type="PANTHER" id="PTHR43712">
    <property type="entry name" value="PUTATIVE (AFU_ORTHOLOGUE AFUA_4G14580)-RELATED"/>
    <property type="match status" value="1"/>
</dbReference>
<accession>A0A2T0GSE7</accession>
<dbReference type="CDD" id="cd02440">
    <property type="entry name" value="AdoMet_MTases"/>
    <property type="match status" value="1"/>
</dbReference>
<proteinExistence type="predicted"/>
<dbReference type="InParanoid" id="A0A2T0GSE7"/>
<name>A0A2T0GSE7_ACTMO</name>
<dbReference type="EMBL" id="PVSR01000044">
    <property type="protein sequence ID" value="PRW62042.1"/>
    <property type="molecule type" value="Genomic_DNA"/>
</dbReference>
<keyword evidence="2 6" id="KW-0808">Transferase</keyword>
<dbReference type="InterPro" id="IPR016461">
    <property type="entry name" value="COMT-like"/>
</dbReference>
<dbReference type="InterPro" id="IPR012967">
    <property type="entry name" value="COMT_dimerisation"/>
</dbReference>